<dbReference type="GO" id="GO:0005634">
    <property type="term" value="C:nucleus"/>
    <property type="evidence" value="ECO:0007669"/>
    <property type="project" value="TreeGrafter"/>
</dbReference>
<evidence type="ECO:0000259" key="3">
    <source>
        <dbReference type="Pfam" id="PF04504"/>
    </source>
</evidence>
<dbReference type="PANTHER" id="PTHR31662">
    <property type="entry name" value="BNAANNG10740D PROTEIN-RELATED"/>
    <property type="match status" value="1"/>
</dbReference>
<keyword evidence="5" id="KW-1185">Reference proteome</keyword>
<feature type="compositionally biased region" description="Pro residues" evidence="2">
    <location>
        <begin position="13"/>
        <end position="23"/>
    </location>
</feature>
<sequence length="296" mass="33393">MTSKRSSSDPSTKKPPPPNPNPSTTPTKKKHKKKKRSKSHNQENHSPSHSTPKKMSPPMMASSPAASRKRKAREHDEADSLTILEAIIEFQSRNRGANPTPTNMMPLYESVKDTLHVDYTQDQLYNRIRQLRQKYYRQLDNPATAPAPAERAFFDLSLRAWGDSKKRTVATPTSNGAKPNPKAEKSKEKEKEKLAAAEEDDGIVGDEEMEDAENNGEAEDSFKYLNHQAKEYWRAMGLTAESLEMGLKSMDRVKAKLLEKKWVQHGDAGLKIQAKQSEIERDLFLALHATTRKGTN</sequence>
<evidence type="ECO:0000313" key="5">
    <source>
        <dbReference type="Proteomes" id="UP001140949"/>
    </source>
</evidence>
<comment type="similarity">
    <text evidence="1">Belongs to the GeBP family.</text>
</comment>
<organism evidence="4 5">
    <name type="scientific">Iris pallida</name>
    <name type="common">Sweet iris</name>
    <dbReference type="NCBI Taxonomy" id="29817"/>
    <lineage>
        <taxon>Eukaryota</taxon>
        <taxon>Viridiplantae</taxon>
        <taxon>Streptophyta</taxon>
        <taxon>Embryophyta</taxon>
        <taxon>Tracheophyta</taxon>
        <taxon>Spermatophyta</taxon>
        <taxon>Magnoliopsida</taxon>
        <taxon>Liliopsida</taxon>
        <taxon>Asparagales</taxon>
        <taxon>Iridaceae</taxon>
        <taxon>Iridoideae</taxon>
        <taxon>Irideae</taxon>
        <taxon>Iris</taxon>
    </lineage>
</organism>
<accession>A0AAX6E0G3</accession>
<dbReference type="Pfam" id="PF04504">
    <property type="entry name" value="GeBP-like_DBD"/>
    <property type="match status" value="1"/>
</dbReference>
<feature type="domain" description="Glabrous enhancer-binding protein-like DBD" evidence="3">
    <location>
        <begin position="73"/>
        <end position="162"/>
    </location>
</feature>
<feature type="compositionally biased region" description="Basic and acidic residues" evidence="2">
    <location>
        <begin position="181"/>
        <end position="196"/>
    </location>
</feature>
<evidence type="ECO:0000256" key="1">
    <source>
        <dbReference type="ARBA" id="ARBA00010820"/>
    </source>
</evidence>
<dbReference type="InterPro" id="IPR053932">
    <property type="entry name" value="GeBP-like_DBD"/>
</dbReference>
<dbReference type="PANTHER" id="PTHR31662:SF28">
    <property type="entry name" value="MYB_SANT-LIKE DOMAIN-CONTAINING PROTEIN"/>
    <property type="match status" value="1"/>
</dbReference>
<proteinExistence type="inferred from homology"/>
<dbReference type="GO" id="GO:0006355">
    <property type="term" value="P:regulation of DNA-templated transcription"/>
    <property type="evidence" value="ECO:0007669"/>
    <property type="project" value="InterPro"/>
</dbReference>
<evidence type="ECO:0000313" key="4">
    <source>
        <dbReference type="EMBL" id="KAJ6797516.1"/>
    </source>
</evidence>
<feature type="region of interest" description="Disordered" evidence="2">
    <location>
        <begin position="165"/>
        <end position="219"/>
    </location>
</feature>
<feature type="compositionally biased region" description="Acidic residues" evidence="2">
    <location>
        <begin position="197"/>
        <end position="219"/>
    </location>
</feature>
<dbReference type="AlphaFoldDB" id="A0AAX6E0G3"/>
<feature type="region of interest" description="Disordered" evidence="2">
    <location>
        <begin position="1"/>
        <end position="78"/>
    </location>
</feature>
<gene>
    <name evidence="4" type="ORF">M6B38_217625</name>
</gene>
<comment type="caution">
    <text evidence="4">The sequence shown here is derived from an EMBL/GenBank/DDBJ whole genome shotgun (WGS) entry which is preliminary data.</text>
</comment>
<dbReference type="InterPro" id="IPR007592">
    <property type="entry name" value="GEBP"/>
</dbReference>
<evidence type="ECO:0000256" key="2">
    <source>
        <dbReference type="SAM" id="MobiDB-lite"/>
    </source>
</evidence>
<feature type="compositionally biased region" description="Low complexity" evidence="2">
    <location>
        <begin position="53"/>
        <end position="66"/>
    </location>
</feature>
<feature type="compositionally biased region" description="Basic residues" evidence="2">
    <location>
        <begin position="27"/>
        <end position="39"/>
    </location>
</feature>
<dbReference type="EMBL" id="JANAVB010040818">
    <property type="protein sequence ID" value="KAJ6797516.1"/>
    <property type="molecule type" value="Genomic_DNA"/>
</dbReference>
<reference evidence="4" key="1">
    <citation type="journal article" date="2023" name="GigaByte">
        <title>Genome assembly of the bearded iris, Iris pallida Lam.</title>
        <authorList>
            <person name="Bruccoleri R.E."/>
            <person name="Oakeley E.J."/>
            <person name="Faust A.M.E."/>
            <person name="Altorfer M."/>
            <person name="Dessus-Babus S."/>
            <person name="Burckhardt D."/>
            <person name="Oertli M."/>
            <person name="Naumann U."/>
            <person name="Petersen F."/>
            <person name="Wong J."/>
        </authorList>
    </citation>
    <scope>NUCLEOTIDE SEQUENCE</scope>
    <source>
        <strain evidence="4">GSM-AAB239-AS_SAM_17_03QT</strain>
    </source>
</reference>
<reference evidence="4" key="2">
    <citation type="submission" date="2023-04" db="EMBL/GenBank/DDBJ databases">
        <authorList>
            <person name="Bruccoleri R.E."/>
            <person name="Oakeley E.J."/>
            <person name="Faust A.-M."/>
            <person name="Dessus-Babus S."/>
            <person name="Altorfer M."/>
            <person name="Burckhardt D."/>
            <person name="Oertli M."/>
            <person name="Naumann U."/>
            <person name="Petersen F."/>
            <person name="Wong J."/>
        </authorList>
    </citation>
    <scope>NUCLEOTIDE SEQUENCE</scope>
    <source>
        <strain evidence="4">GSM-AAB239-AS_SAM_17_03QT</strain>
        <tissue evidence="4">Leaf</tissue>
    </source>
</reference>
<protein>
    <recommendedName>
        <fullName evidence="3">Glabrous enhancer-binding protein-like DBD domain-containing protein</fullName>
    </recommendedName>
</protein>
<name>A0AAX6E0G3_IRIPA</name>
<feature type="compositionally biased region" description="Low complexity" evidence="2">
    <location>
        <begin position="1"/>
        <end position="10"/>
    </location>
</feature>
<dbReference type="Proteomes" id="UP001140949">
    <property type="component" value="Unassembled WGS sequence"/>
</dbReference>